<keyword evidence="8" id="KW-1185">Reference proteome</keyword>
<dbReference type="EC" id="4.4.1.13" evidence="2"/>
<keyword evidence="4 7" id="KW-0456">Lyase</keyword>
<evidence type="ECO:0000256" key="1">
    <source>
        <dbReference type="ARBA" id="ARBA00001933"/>
    </source>
</evidence>
<dbReference type="InterPro" id="IPR051798">
    <property type="entry name" value="Class-II_PLP-Dep_Aminotrans"/>
</dbReference>
<dbReference type="Proteomes" id="UP001500604">
    <property type="component" value="Unassembled WGS sequence"/>
</dbReference>
<dbReference type="Gene3D" id="3.90.1150.10">
    <property type="entry name" value="Aspartate Aminotransferase, domain 1"/>
    <property type="match status" value="1"/>
</dbReference>
<proteinExistence type="inferred from homology"/>
<dbReference type="GO" id="GO:0016829">
    <property type="term" value="F:lyase activity"/>
    <property type="evidence" value="ECO:0007669"/>
    <property type="project" value="UniProtKB-KW"/>
</dbReference>
<dbReference type="PANTHER" id="PTHR43525:SF1">
    <property type="entry name" value="PROTEIN MALY"/>
    <property type="match status" value="1"/>
</dbReference>
<dbReference type="PANTHER" id="PTHR43525">
    <property type="entry name" value="PROTEIN MALY"/>
    <property type="match status" value="1"/>
</dbReference>
<dbReference type="Gene3D" id="3.40.640.10">
    <property type="entry name" value="Type I PLP-dependent aspartate aminotransferase-like (Major domain)"/>
    <property type="match status" value="1"/>
</dbReference>
<dbReference type="EMBL" id="BAABFL010000473">
    <property type="protein sequence ID" value="GAA4652285.1"/>
    <property type="molecule type" value="Genomic_DNA"/>
</dbReference>
<dbReference type="InterPro" id="IPR015422">
    <property type="entry name" value="PyrdxlP-dep_Trfase_small"/>
</dbReference>
<comment type="cofactor">
    <cofactor evidence="1">
        <name>pyridoxal 5'-phosphate</name>
        <dbReference type="ChEBI" id="CHEBI:597326"/>
    </cofactor>
</comment>
<dbReference type="Pfam" id="PF00155">
    <property type="entry name" value="Aminotran_1_2"/>
    <property type="match status" value="1"/>
</dbReference>
<evidence type="ECO:0000259" key="6">
    <source>
        <dbReference type="Pfam" id="PF00155"/>
    </source>
</evidence>
<gene>
    <name evidence="7" type="ORF">GCM10023116_45690</name>
</gene>
<evidence type="ECO:0000256" key="3">
    <source>
        <dbReference type="ARBA" id="ARBA00022898"/>
    </source>
</evidence>
<dbReference type="InterPro" id="IPR027619">
    <property type="entry name" value="C-S_lyase_PatB-like"/>
</dbReference>
<sequence length="383" mass="43428">MTTLFDQVVDRTQTNSLKWDRYHGQDILPMWVADMDFRSPPEIIAALHERIEHGVFGYTHASETLIQRVVDRLQNLYDWRIEPDWLVWLPGTVCGLNIAVRAVAAEGETVATPVPVYYPFLLAPPQGGRRMISVNWRQGDNGWYLDLDELEGRITSDTRLFMLCNPQNPNGRVLTREELQAIEVFCRRHDLVVCSDEIHCDLILDRQREHIPYASLSDFSSERSITLMAPSKTFNIAGLACAFAVIPDPELRKQFSKTKAGIVPSADGMITGYTAAEAAYTHGEPWRLALLDYLRDNHDYLMQTINEMPGLSMQPLEATYLAWINVAELGLKDPKGFFEQHGVGLSPGAQFGDPDYLRLNFGCPRSQLEQALERMHAAVTKHR</sequence>
<organism evidence="7 8">
    <name type="scientific">Kistimonas scapharcae</name>
    <dbReference type="NCBI Taxonomy" id="1036133"/>
    <lineage>
        <taxon>Bacteria</taxon>
        <taxon>Pseudomonadati</taxon>
        <taxon>Pseudomonadota</taxon>
        <taxon>Gammaproteobacteria</taxon>
        <taxon>Oceanospirillales</taxon>
        <taxon>Endozoicomonadaceae</taxon>
        <taxon>Kistimonas</taxon>
    </lineage>
</organism>
<dbReference type="CDD" id="cd00609">
    <property type="entry name" value="AAT_like"/>
    <property type="match status" value="1"/>
</dbReference>
<evidence type="ECO:0000313" key="7">
    <source>
        <dbReference type="EMBL" id="GAA4652285.1"/>
    </source>
</evidence>
<evidence type="ECO:0000256" key="2">
    <source>
        <dbReference type="ARBA" id="ARBA00012224"/>
    </source>
</evidence>
<evidence type="ECO:0000256" key="4">
    <source>
        <dbReference type="ARBA" id="ARBA00023239"/>
    </source>
</evidence>
<reference evidence="8" key="1">
    <citation type="journal article" date="2019" name="Int. J. Syst. Evol. Microbiol.">
        <title>The Global Catalogue of Microorganisms (GCM) 10K type strain sequencing project: providing services to taxonomists for standard genome sequencing and annotation.</title>
        <authorList>
            <consortium name="The Broad Institute Genomics Platform"/>
            <consortium name="The Broad Institute Genome Sequencing Center for Infectious Disease"/>
            <person name="Wu L."/>
            <person name="Ma J."/>
        </authorList>
    </citation>
    <scope>NUCLEOTIDE SEQUENCE [LARGE SCALE GENOMIC DNA]</scope>
    <source>
        <strain evidence="8">JCM 17805</strain>
    </source>
</reference>
<dbReference type="SUPFAM" id="SSF53383">
    <property type="entry name" value="PLP-dependent transferases"/>
    <property type="match status" value="1"/>
</dbReference>
<dbReference type="RefSeq" id="WP_345198814.1">
    <property type="nucleotide sequence ID" value="NZ_BAABFL010000473.1"/>
</dbReference>
<dbReference type="InterPro" id="IPR015424">
    <property type="entry name" value="PyrdxlP-dep_Trfase"/>
</dbReference>
<protein>
    <recommendedName>
        <fullName evidence="2">cysteine-S-conjugate beta-lyase</fullName>
        <ecNumber evidence="2">4.4.1.13</ecNumber>
    </recommendedName>
</protein>
<evidence type="ECO:0000313" key="8">
    <source>
        <dbReference type="Proteomes" id="UP001500604"/>
    </source>
</evidence>
<name>A0ABP8VAI9_9GAMM</name>
<comment type="caution">
    <text evidence="7">The sequence shown here is derived from an EMBL/GenBank/DDBJ whole genome shotgun (WGS) entry which is preliminary data.</text>
</comment>
<dbReference type="InterPro" id="IPR015421">
    <property type="entry name" value="PyrdxlP-dep_Trfase_major"/>
</dbReference>
<comment type="similarity">
    <text evidence="5">Belongs to the class-II pyridoxal-phosphate-dependent aminotransferase family. MalY/PatB cystathionine beta-lyase subfamily.</text>
</comment>
<dbReference type="NCBIfam" id="TIGR04350">
    <property type="entry name" value="C_S_lyase_PatB"/>
    <property type="match status" value="1"/>
</dbReference>
<feature type="domain" description="Aminotransferase class I/classII large" evidence="6">
    <location>
        <begin position="35"/>
        <end position="374"/>
    </location>
</feature>
<accession>A0ABP8VAI9</accession>
<dbReference type="InterPro" id="IPR004839">
    <property type="entry name" value="Aminotransferase_I/II_large"/>
</dbReference>
<keyword evidence="3" id="KW-0663">Pyridoxal phosphate</keyword>
<evidence type="ECO:0000256" key="5">
    <source>
        <dbReference type="ARBA" id="ARBA00037974"/>
    </source>
</evidence>